<name>A0ABR3KPZ6_TRISP</name>
<evidence type="ECO:0000313" key="1">
    <source>
        <dbReference type="EMBL" id="KAL1242320.1"/>
    </source>
</evidence>
<keyword evidence="1" id="KW-0808">Transferase</keyword>
<evidence type="ECO:0000313" key="2">
    <source>
        <dbReference type="Proteomes" id="UP001558632"/>
    </source>
</evidence>
<dbReference type="GO" id="GO:0016301">
    <property type="term" value="F:kinase activity"/>
    <property type="evidence" value="ECO:0007669"/>
    <property type="project" value="UniProtKB-KW"/>
</dbReference>
<accession>A0ABR3KPZ6</accession>
<sequence>MDMKVGSSVGIQFEIETEQDSLITEQNLRKMMKACQFRIHYVQMGNFMHNSSLLHLKKSHPPFHPWSI</sequence>
<dbReference type="Proteomes" id="UP001558632">
    <property type="component" value="Unassembled WGS sequence"/>
</dbReference>
<comment type="caution">
    <text evidence="1">The sequence shown here is derived from an EMBL/GenBank/DDBJ whole genome shotgun (WGS) entry which is preliminary data.</text>
</comment>
<gene>
    <name evidence="1" type="ORF">TSPI_09026</name>
</gene>
<protein>
    <submittedName>
        <fullName evidence="1">Protein NSP-INTERACTING KINASE</fullName>
    </submittedName>
</protein>
<proteinExistence type="predicted"/>
<keyword evidence="1" id="KW-0418">Kinase</keyword>
<dbReference type="EMBL" id="JBEUSY010000214">
    <property type="protein sequence ID" value="KAL1242320.1"/>
    <property type="molecule type" value="Genomic_DNA"/>
</dbReference>
<organism evidence="1 2">
    <name type="scientific">Trichinella spiralis</name>
    <name type="common">Trichina worm</name>
    <dbReference type="NCBI Taxonomy" id="6334"/>
    <lineage>
        <taxon>Eukaryota</taxon>
        <taxon>Metazoa</taxon>
        <taxon>Ecdysozoa</taxon>
        <taxon>Nematoda</taxon>
        <taxon>Enoplea</taxon>
        <taxon>Dorylaimia</taxon>
        <taxon>Trichinellida</taxon>
        <taxon>Trichinellidae</taxon>
        <taxon>Trichinella</taxon>
    </lineage>
</organism>
<reference evidence="1 2" key="1">
    <citation type="submission" date="2024-07" db="EMBL/GenBank/DDBJ databases">
        <title>Enhanced genomic and transcriptomic resources for Trichinella pseudospiralis and T. spiralis underpin the discovery of pronounced molecular differences between stages and species.</title>
        <authorList>
            <person name="Pasi K.K."/>
            <person name="La Rosa G."/>
            <person name="Gomez-Morales M.A."/>
            <person name="Tosini F."/>
            <person name="Sumanam S."/>
            <person name="Young N.D."/>
            <person name="Chang B.C."/>
            <person name="Robin G.B."/>
        </authorList>
    </citation>
    <scope>NUCLEOTIDE SEQUENCE [LARGE SCALE GENOMIC DNA]</scope>
    <source>
        <strain evidence="1">ISS534</strain>
    </source>
</reference>
<keyword evidence="2" id="KW-1185">Reference proteome</keyword>